<evidence type="ECO:0000313" key="2">
    <source>
        <dbReference type="Proteomes" id="UP001143856"/>
    </source>
</evidence>
<comment type="caution">
    <text evidence="1">The sequence shown here is derived from an EMBL/GenBank/DDBJ whole genome shotgun (WGS) entry which is preliminary data.</text>
</comment>
<sequence length="475" mass="54109">MSLQPRSQPGGRYTRIRVHNEGDFNKLYPLILDYIRDPELAFCVKEFVFRSYWPRYGSPSSKGRRPSVWADEENARDISQEHAISQLVTGLGIEEPEKCEWIRALTWMKPELIAARGQHSEKAQIFYAHRNMVFSHYAAALLLIICPNIEILKYEEGSRVVESVLRRNNYGLLPGAHLQKLRDVTILPTSDDILGDERFYTNVDIMAMLRLFHRLPAIESMSIDAALSENDGGYVQRFPPGTSNLKRVSITHSIYGTDVIGPLIKVPKRLEKFTFTTGGRCNYDGGYTARCAETIGRALYEHRSSLRKIDIDIDEYIGGEETEEEGQNGKDEWYHRDMEISTGPPATNRAPNTREYGKTIGSMHDFEALTHLSIGIGLLLGVNERGEAPFRLVDALPKSLEYLLIRGYERGAVARYDAQIDELLLLRQDRLPSLKELHGLDETIPIAVSIEDPDDNEEGLWRPDIWDDEWVEVLS</sequence>
<dbReference type="EMBL" id="JAPDGR010000027">
    <property type="protein sequence ID" value="KAJ2998408.1"/>
    <property type="molecule type" value="Genomic_DNA"/>
</dbReference>
<organism evidence="1 2">
    <name type="scientific">Xylaria curta</name>
    <dbReference type="NCBI Taxonomy" id="42375"/>
    <lineage>
        <taxon>Eukaryota</taxon>
        <taxon>Fungi</taxon>
        <taxon>Dikarya</taxon>
        <taxon>Ascomycota</taxon>
        <taxon>Pezizomycotina</taxon>
        <taxon>Sordariomycetes</taxon>
        <taxon>Xylariomycetidae</taxon>
        <taxon>Xylariales</taxon>
        <taxon>Xylariaceae</taxon>
        <taxon>Xylaria</taxon>
    </lineage>
</organism>
<gene>
    <name evidence="1" type="ORF">NUW58_g334</name>
</gene>
<evidence type="ECO:0000313" key="1">
    <source>
        <dbReference type="EMBL" id="KAJ2998408.1"/>
    </source>
</evidence>
<reference evidence="1" key="1">
    <citation type="submission" date="2022-10" db="EMBL/GenBank/DDBJ databases">
        <title>Genome Sequence of Xylaria curta.</title>
        <authorList>
            <person name="Buettner E."/>
        </authorList>
    </citation>
    <scope>NUCLEOTIDE SEQUENCE</scope>
    <source>
        <strain evidence="1">Babe10</strain>
    </source>
</reference>
<keyword evidence="2" id="KW-1185">Reference proteome</keyword>
<name>A0ACC1PRE3_9PEZI</name>
<accession>A0ACC1PRE3</accession>
<proteinExistence type="predicted"/>
<dbReference type="Proteomes" id="UP001143856">
    <property type="component" value="Unassembled WGS sequence"/>
</dbReference>
<protein>
    <submittedName>
        <fullName evidence="1">Uncharacterized protein</fullName>
    </submittedName>
</protein>